<dbReference type="Proteomes" id="UP000240527">
    <property type="component" value="Chromosome"/>
</dbReference>
<dbReference type="InterPro" id="IPR005151">
    <property type="entry name" value="Tail-specific_protease"/>
</dbReference>
<dbReference type="RefSeq" id="WP_013078561.1">
    <property type="nucleotide sequence ID" value="NZ_CP027850.1"/>
</dbReference>
<feature type="chain" id="PRO_5046376022" evidence="1">
    <location>
        <begin position="22"/>
        <end position="456"/>
    </location>
</feature>
<evidence type="ECO:0000256" key="1">
    <source>
        <dbReference type="SAM" id="SignalP"/>
    </source>
</evidence>
<keyword evidence="4" id="KW-1185">Reference proteome</keyword>
<dbReference type="Pfam" id="PF03572">
    <property type="entry name" value="Peptidase_S41"/>
    <property type="match status" value="1"/>
</dbReference>
<dbReference type="EMBL" id="CP027850">
    <property type="protein sequence ID" value="AVQ01652.1"/>
    <property type="molecule type" value="Genomic_DNA"/>
</dbReference>
<dbReference type="PANTHER" id="PTHR11261:SF3">
    <property type="entry name" value="RETINOL-BINDING PROTEIN 3"/>
    <property type="match status" value="1"/>
</dbReference>
<name>A0ABM6TEV9_9CAUL</name>
<protein>
    <submittedName>
        <fullName evidence="3">Peptidase</fullName>
    </submittedName>
</protein>
<reference evidence="3 4" key="1">
    <citation type="journal article" date="2015" name="Biotechnol. Bioeng.">
        <title>Genome sequence and phenotypic characterization of Caulobacter segnis.</title>
        <authorList>
            <person name="Patel S."/>
            <person name="Fletcher B."/>
            <person name="Scott D.C."/>
            <person name="Ely B."/>
        </authorList>
    </citation>
    <scope>NUCLEOTIDE SEQUENCE [LARGE SCALE GENOMIC DNA]</scope>
    <source>
        <strain evidence="3 4">TK0059</strain>
    </source>
</reference>
<feature type="signal peptide" evidence="1">
    <location>
        <begin position="1"/>
        <end position="21"/>
    </location>
</feature>
<dbReference type="CDD" id="cd07563">
    <property type="entry name" value="Peptidase_S41_IRBP"/>
    <property type="match status" value="1"/>
</dbReference>
<dbReference type="InterPro" id="IPR029045">
    <property type="entry name" value="ClpP/crotonase-like_dom_sf"/>
</dbReference>
<dbReference type="Gene3D" id="3.90.226.10">
    <property type="entry name" value="2-enoyl-CoA Hydratase, Chain A, domain 1"/>
    <property type="match status" value="1"/>
</dbReference>
<dbReference type="SUPFAM" id="SSF52096">
    <property type="entry name" value="ClpP/crotonase"/>
    <property type="match status" value="1"/>
</dbReference>
<organism evidence="3 4">
    <name type="scientific">Caulobacter segnis</name>
    <dbReference type="NCBI Taxonomy" id="88688"/>
    <lineage>
        <taxon>Bacteria</taxon>
        <taxon>Pseudomonadati</taxon>
        <taxon>Pseudomonadota</taxon>
        <taxon>Alphaproteobacteria</taxon>
        <taxon>Caulobacterales</taxon>
        <taxon>Caulobacteraceae</taxon>
        <taxon>Caulobacter</taxon>
    </lineage>
</organism>
<feature type="domain" description="Tail specific protease" evidence="2">
    <location>
        <begin position="217"/>
        <end position="429"/>
    </location>
</feature>
<dbReference type="PANTHER" id="PTHR11261">
    <property type="entry name" value="INTERPHOTORECEPTOR RETINOID-BINDING PROTEIN"/>
    <property type="match status" value="1"/>
</dbReference>
<gene>
    <name evidence="3" type="ORF">B7G68_07205</name>
</gene>
<dbReference type="SMART" id="SM00245">
    <property type="entry name" value="TSPc"/>
    <property type="match status" value="1"/>
</dbReference>
<evidence type="ECO:0000259" key="2">
    <source>
        <dbReference type="SMART" id="SM00245"/>
    </source>
</evidence>
<proteinExistence type="predicted"/>
<sequence>MKRLSLAAAAAVLAFAAPASAESPFWPVQTKGAVASELRGVWKSRGYGWIVEFGPDGGKLFQTAGGACYADPRREPDPDGVMGVWRAEGQGTITLAGDPASTRYLFDRLSSLPAACVSTAPWTADRITAFVADTFAAVYPHSAERGLDWSARRASALTKAGSQASDAQLWTALSDLLAGLDDPHVELHGVVGGDQRDLEPGVSPTLARVRAADPEGGEKAWLQAYRDGILTQILAGKGRQAANNRIFWGRAGDIGYLNVVTMGAFARNAAPDDPRPLDAVLDEALTAFTGAKAVVVDVSNNRGGYDTISRAIAARFTDQPRLAYSKVAVGAKATPQPVTVEPANGPRFTGPVYLVTSDITVSAGETFGLMMKALPNVKQVGGVTHGAYSDQLPKPLPNGWAFALPAELYKTSDGRDMEGRGLAPDMPMVIFPSDDLANGHAKAIEALMAKIQVSIP</sequence>
<keyword evidence="1" id="KW-0732">Signal</keyword>
<accession>A0ABM6TEV9</accession>
<evidence type="ECO:0000313" key="4">
    <source>
        <dbReference type="Proteomes" id="UP000240527"/>
    </source>
</evidence>
<evidence type="ECO:0000313" key="3">
    <source>
        <dbReference type="EMBL" id="AVQ01652.1"/>
    </source>
</evidence>
<dbReference type="Gene3D" id="3.30.750.44">
    <property type="match status" value="1"/>
</dbReference>